<feature type="domain" description="DUF6534" evidence="2">
    <location>
        <begin position="181"/>
        <end position="262"/>
    </location>
</feature>
<dbReference type="EMBL" id="JARJCW010000111">
    <property type="protein sequence ID" value="KAJ7193123.1"/>
    <property type="molecule type" value="Genomic_DNA"/>
</dbReference>
<reference evidence="3" key="1">
    <citation type="submission" date="2023-03" db="EMBL/GenBank/DDBJ databases">
        <title>Massive genome expansion in bonnet fungi (Mycena s.s.) driven by repeated elements and novel gene families across ecological guilds.</title>
        <authorList>
            <consortium name="Lawrence Berkeley National Laboratory"/>
            <person name="Harder C.B."/>
            <person name="Miyauchi S."/>
            <person name="Viragh M."/>
            <person name="Kuo A."/>
            <person name="Thoen E."/>
            <person name="Andreopoulos B."/>
            <person name="Lu D."/>
            <person name="Skrede I."/>
            <person name="Drula E."/>
            <person name="Henrissat B."/>
            <person name="Morin E."/>
            <person name="Kohler A."/>
            <person name="Barry K."/>
            <person name="LaButti K."/>
            <person name="Morin E."/>
            <person name="Salamov A."/>
            <person name="Lipzen A."/>
            <person name="Mereny Z."/>
            <person name="Hegedus B."/>
            <person name="Baldrian P."/>
            <person name="Stursova M."/>
            <person name="Weitz H."/>
            <person name="Taylor A."/>
            <person name="Grigoriev I.V."/>
            <person name="Nagy L.G."/>
            <person name="Martin F."/>
            <person name="Kauserud H."/>
        </authorList>
    </citation>
    <scope>NUCLEOTIDE SEQUENCE</scope>
    <source>
        <strain evidence="3">9144</strain>
    </source>
</reference>
<name>A0AAD6UVQ8_9AGAR</name>
<keyword evidence="1" id="KW-0472">Membrane</keyword>
<evidence type="ECO:0000256" key="1">
    <source>
        <dbReference type="SAM" id="Phobius"/>
    </source>
</evidence>
<feature type="transmembrane region" description="Helical" evidence="1">
    <location>
        <begin position="178"/>
        <end position="197"/>
    </location>
</feature>
<dbReference type="AlphaFoldDB" id="A0AAD6UVQ8"/>
<keyword evidence="1" id="KW-1133">Transmembrane helix</keyword>
<evidence type="ECO:0000313" key="4">
    <source>
        <dbReference type="Proteomes" id="UP001219525"/>
    </source>
</evidence>
<feature type="transmembrane region" description="Helical" evidence="1">
    <location>
        <begin position="122"/>
        <end position="144"/>
    </location>
</feature>
<dbReference type="Pfam" id="PF20152">
    <property type="entry name" value="DUF6534"/>
    <property type="match status" value="1"/>
</dbReference>
<dbReference type="InterPro" id="IPR045339">
    <property type="entry name" value="DUF6534"/>
</dbReference>
<organism evidence="3 4">
    <name type="scientific">Mycena pura</name>
    <dbReference type="NCBI Taxonomy" id="153505"/>
    <lineage>
        <taxon>Eukaryota</taxon>
        <taxon>Fungi</taxon>
        <taxon>Dikarya</taxon>
        <taxon>Basidiomycota</taxon>
        <taxon>Agaricomycotina</taxon>
        <taxon>Agaricomycetes</taxon>
        <taxon>Agaricomycetidae</taxon>
        <taxon>Agaricales</taxon>
        <taxon>Marasmiineae</taxon>
        <taxon>Mycenaceae</taxon>
        <taxon>Mycena</taxon>
    </lineage>
</organism>
<sequence length="262" mass="29131">MASPIANTFSVWLIVLFLQSILYGIGLLQVWLYFLWYPRDSWGTKGTVALITVLETFQSVVYFMACYQIFITNFDNLPALAVISWLPCAQLGALYASTFVVQGFFGYCIYNLHQKRPILPAAIALFALAAFGSGLAQVVLAARIKFWADLGSTSVRYFTYCPSTFMNGVTQAATNTQAAFALAADILIIVGLCWPLNRSRTEIQATNRMINFLIIMAVNRGVLTMITALINIVLFLAKPGTFYFMLMVESSGKLYMNNMMAT</sequence>
<feature type="transmembrane region" description="Helical" evidence="1">
    <location>
        <begin position="12"/>
        <end position="36"/>
    </location>
</feature>
<keyword evidence="1" id="KW-0812">Transmembrane</keyword>
<dbReference type="PANTHER" id="PTHR40465:SF1">
    <property type="entry name" value="DUF6534 DOMAIN-CONTAINING PROTEIN"/>
    <property type="match status" value="1"/>
</dbReference>
<evidence type="ECO:0000313" key="3">
    <source>
        <dbReference type="EMBL" id="KAJ7193123.1"/>
    </source>
</evidence>
<feature type="transmembrane region" description="Helical" evidence="1">
    <location>
        <begin position="48"/>
        <end position="70"/>
    </location>
</feature>
<evidence type="ECO:0000259" key="2">
    <source>
        <dbReference type="Pfam" id="PF20152"/>
    </source>
</evidence>
<dbReference type="PANTHER" id="PTHR40465">
    <property type="entry name" value="CHROMOSOME 1, WHOLE GENOME SHOTGUN SEQUENCE"/>
    <property type="match status" value="1"/>
</dbReference>
<keyword evidence="4" id="KW-1185">Reference proteome</keyword>
<proteinExistence type="predicted"/>
<feature type="transmembrane region" description="Helical" evidence="1">
    <location>
        <begin position="209"/>
        <end position="237"/>
    </location>
</feature>
<comment type="caution">
    <text evidence="3">The sequence shown here is derived from an EMBL/GenBank/DDBJ whole genome shotgun (WGS) entry which is preliminary data.</text>
</comment>
<gene>
    <name evidence="3" type="ORF">GGX14DRAFT_577481</name>
</gene>
<feature type="transmembrane region" description="Helical" evidence="1">
    <location>
        <begin position="82"/>
        <end position="110"/>
    </location>
</feature>
<accession>A0AAD6UVQ8</accession>
<dbReference type="Proteomes" id="UP001219525">
    <property type="component" value="Unassembled WGS sequence"/>
</dbReference>
<protein>
    <recommendedName>
        <fullName evidence="2">DUF6534 domain-containing protein</fullName>
    </recommendedName>
</protein>